<gene>
    <name evidence="1" type="ORF">MPAN_015990</name>
</gene>
<name>A0A7U9XV94_9MOLU</name>
<evidence type="ECO:0000313" key="1">
    <source>
        <dbReference type="EMBL" id="BCR36706.1"/>
    </source>
</evidence>
<dbReference type="InterPro" id="IPR027417">
    <property type="entry name" value="P-loop_NTPase"/>
</dbReference>
<keyword evidence="2" id="KW-1185">Reference proteome</keyword>
<dbReference type="KEGG" id="manr:MPAN_015990"/>
<organism evidence="1 2">
    <name type="scientific">Mariniplasma anaerobium</name>
    <dbReference type="NCBI Taxonomy" id="2735436"/>
    <lineage>
        <taxon>Bacteria</taxon>
        <taxon>Bacillati</taxon>
        <taxon>Mycoplasmatota</taxon>
        <taxon>Mollicutes</taxon>
        <taxon>Acholeplasmatales</taxon>
        <taxon>Acholeplasmataceae</taxon>
        <taxon>Mariniplasma</taxon>
    </lineage>
</organism>
<dbReference type="SUPFAM" id="SSF52540">
    <property type="entry name" value="P-loop containing nucleoside triphosphate hydrolases"/>
    <property type="match status" value="1"/>
</dbReference>
<dbReference type="RefSeq" id="WP_176239350.1">
    <property type="nucleotide sequence ID" value="NZ_AP024412.1"/>
</dbReference>
<proteinExistence type="predicted"/>
<dbReference type="AlphaFoldDB" id="A0A7U9XV94"/>
<protein>
    <submittedName>
        <fullName evidence="1">Uncharacterized protein</fullName>
    </submittedName>
</protein>
<sequence length="329" mass="37019">MKRIIDKVDILGIIGLSKNSGKTTTLNAILKLYQDIKIGLTSIGLDGEDLDQVNFLPKPKISVSKGMVVATASSCLETIKASYKILEHTKMPSALGNILIVEIITDGYMVIAGPTTNKELNQVIRLMKKYVDKIFIDGAFNRRTFANIEVIDGIILAAGAAEGPDMAQTIKKTKMIVDFFNLKKSYQFKKIPSASLIVQSKFGLYNFNNKKIETLKKILKTTNTEIDWVYIKGAITSKYIDLFTQKMMMGFSLICDDPTKLLISQHEFLNMTKLKIDISTIHTCPLLCVTINPFSPSGNHYDEKEFMNEMRKAIELPVYNVMKMEEEYV</sequence>
<dbReference type="EMBL" id="AP024412">
    <property type="protein sequence ID" value="BCR36706.1"/>
    <property type="molecule type" value="Genomic_DNA"/>
</dbReference>
<evidence type="ECO:0000313" key="2">
    <source>
        <dbReference type="Proteomes" id="UP000620133"/>
    </source>
</evidence>
<accession>A0A7U9XV94</accession>
<reference evidence="1" key="1">
    <citation type="submission" date="2021-01" db="EMBL/GenBank/DDBJ databases">
        <title>Draft genome sequence of Acholeplasmataceae bacterium strain Mahy22.</title>
        <authorList>
            <person name="Watanabe M."/>
            <person name="Kojima H."/>
            <person name="Fukui M."/>
        </authorList>
    </citation>
    <scope>NUCLEOTIDE SEQUENCE</scope>
    <source>
        <strain evidence="1">Mahy22</strain>
    </source>
</reference>
<dbReference type="Proteomes" id="UP000620133">
    <property type="component" value="Chromosome"/>
</dbReference>